<accession>A0ABW2CSJ6</accession>
<dbReference type="SUPFAM" id="SSF56317">
    <property type="entry name" value="Carbon-nitrogen hydrolase"/>
    <property type="match status" value="1"/>
</dbReference>
<feature type="transmembrane region" description="Helical" evidence="8">
    <location>
        <begin position="83"/>
        <end position="101"/>
    </location>
</feature>
<comment type="similarity">
    <text evidence="8">Belongs to the CN hydrolase family. Apolipoprotein N-acyltransferase subfamily.</text>
</comment>
<feature type="domain" description="CN hydrolase" evidence="10">
    <location>
        <begin position="239"/>
        <end position="473"/>
    </location>
</feature>
<feature type="transmembrane region" description="Helical" evidence="8">
    <location>
        <begin position="135"/>
        <end position="154"/>
    </location>
</feature>
<keyword evidence="6 8" id="KW-0472">Membrane</keyword>
<dbReference type="InterPro" id="IPR004563">
    <property type="entry name" value="Apolipo_AcylTrfase"/>
</dbReference>
<dbReference type="Proteomes" id="UP001596380">
    <property type="component" value="Unassembled WGS sequence"/>
</dbReference>
<evidence type="ECO:0000256" key="3">
    <source>
        <dbReference type="ARBA" id="ARBA00022679"/>
    </source>
</evidence>
<dbReference type="HAMAP" id="MF_01148">
    <property type="entry name" value="Lnt"/>
    <property type="match status" value="1"/>
</dbReference>
<feature type="transmembrane region" description="Helical" evidence="8">
    <location>
        <begin position="107"/>
        <end position="130"/>
    </location>
</feature>
<evidence type="ECO:0000256" key="7">
    <source>
        <dbReference type="ARBA" id="ARBA00023315"/>
    </source>
</evidence>
<evidence type="ECO:0000256" key="2">
    <source>
        <dbReference type="ARBA" id="ARBA00022475"/>
    </source>
</evidence>
<dbReference type="PANTHER" id="PTHR38686">
    <property type="entry name" value="APOLIPOPROTEIN N-ACYLTRANSFERASE"/>
    <property type="match status" value="1"/>
</dbReference>
<keyword evidence="4 8" id="KW-0812">Transmembrane</keyword>
<evidence type="ECO:0000256" key="5">
    <source>
        <dbReference type="ARBA" id="ARBA00022989"/>
    </source>
</evidence>
<feature type="transmembrane region" description="Helical" evidence="8">
    <location>
        <begin position="59"/>
        <end position="76"/>
    </location>
</feature>
<feature type="region of interest" description="Disordered" evidence="9">
    <location>
        <begin position="511"/>
        <end position="550"/>
    </location>
</feature>
<dbReference type="EMBL" id="JBHSXS010000023">
    <property type="protein sequence ID" value="MFC6884023.1"/>
    <property type="molecule type" value="Genomic_DNA"/>
</dbReference>
<comment type="catalytic activity">
    <reaction evidence="8">
        <text>N-terminal S-1,2-diacyl-sn-glyceryl-L-cysteinyl-[lipoprotein] + a glycerophospholipid = N-acyl-S-1,2-diacyl-sn-glyceryl-L-cysteinyl-[lipoprotein] + a 2-acyl-sn-glycero-3-phospholipid + H(+)</text>
        <dbReference type="Rhea" id="RHEA:48228"/>
        <dbReference type="Rhea" id="RHEA-COMP:14681"/>
        <dbReference type="Rhea" id="RHEA-COMP:14684"/>
        <dbReference type="ChEBI" id="CHEBI:15378"/>
        <dbReference type="ChEBI" id="CHEBI:136912"/>
        <dbReference type="ChEBI" id="CHEBI:140656"/>
        <dbReference type="ChEBI" id="CHEBI:140657"/>
        <dbReference type="ChEBI" id="CHEBI:140660"/>
        <dbReference type="EC" id="2.3.1.269"/>
    </reaction>
</comment>
<dbReference type="RefSeq" id="WP_160823290.1">
    <property type="nucleotide sequence ID" value="NZ_JBHSXS010000023.1"/>
</dbReference>
<comment type="function">
    <text evidence="8">Catalyzes the phospholipid dependent N-acylation of the N-terminal cysteine of apolipoprotein, the last step in lipoprotein maturation.</text>
</comment>
<dbReference type="Pfam" id="PF20154">
    <property type="entry name" value="LNT_N"/>
    <property type="match status" value="1"/>
</dbReference>
<name>A0ABW2CSJ6_9ACTN</name>
<comment type="subcellular location">
    <subcellularLocation>
        <location evidence="1 8">Cell membrane</location>
        <topology evidence="1 8">Multi-pass membrane protein</topology>
    </subcellularLocation>
</comment>
<reference evidence="12" key="1">
    <citation type="journal article" date="2019" name="Int. J. Syst. Evol. Microbiol.">
        <title>The Global Catalogue of Microorganisms (GCM) 10K type strain sequencing project: providing services to taxonomists for standard genome sequencing and annotation.</title>
        <authorList>
            <consortium name="The Broad Institute Genomics Platform"/>
            <consortium name="The Broad Institute Genome Sequencing Center for Infectious Disease"/>
            <person name="Wu L."/>
            <person name="Ma J."/>
        </authorList>
    </citation>
    <scope>NUCLEOTIDE SEQUENCE [LARGE SCALE GENOMIC DNA]</scope>
    <source>
        <strain evidence="12">JCM 3369</strain>
    </source>
</reference>
<dbReference type="NCBIfam" id="TIGR00546">
    <property type="entry name" value="lnt"/>
    <property type="match status" value="1"/>
</dbReference>
<dbReference type="InterPro" id="IPR003010">
    <property type="entry name" value="C-N_Hydrolase"/>
</dbReference>
<organism evidence="11 12">
    <name type="scientific">Actinomadura yumaensis</name>
    <dbReference type="NCBI Taxonomy" id="111807"/>
    <lineage>
        <taxon>Bacteria</taxon>
        <taxon>Bacillati</taxon>
        <taxon>Actinomycetota</taxon>
        <taxon>Actinomycetes</taxon>
        <taxon>Streptosporangiales</taxon>
        <taxon>Thermomonosporaceae</taxon>
        <taxon>Actinomadura</taxon>
    </lineage>
</organism>
<protein>
    <recommendedName>
        <fullName evidence="8">Apolipoprotein N-acyltransferase</fullName>
        <shortName evidence="8">ALP N-acyltransferase</shortName>
        <ecNumber evidence="8">2.3.1.269</ecNumber>
    </recommendedName>
</protein>
<comment type="pathway">
    <text evidence="8">Protein modification; lipoprotein biosynthesis (N-acyl transfer).</text>
</comment>
<feature type="transmembrane region" description="Helical" evidence="8">
    <location>
        <begin position="210"/>
        <end position="229"/>
    </location>
</feature>
<dbReference type="PROSITE" id="PS50263">
    <property type="entry name" value="CN_HYDROLASE"/>
    <property type="match status" value="1"/>
</dbReference>
<dbReference type="InterPro" id="IPR045378">
    <property type="entry name" value="LNT_N"/>
</dbReference>
<evidence type="ECO:0000259" key="10">
    <source>
        <dbReference type="PROSITE" id="PS50263"/>
    </source>
</evidence>
<dbReference type="GO" id="GO:0016746">
    <property type="term" value="F:acyltransferase activity"/>
    <property type="evidence" value="ECO:0007669"/>
    <property type="project" value="UniProtKB-KW"/>
</dbReference>
<keyword evidence="5 8" id="KW-1133">Transmembrane helix</keyword>
<evidence type="ECO:0000256" key="6">
    <source>
        <dbReference type="ARBA" id="ARBA00023136"/>
    </source>
</evidence>
<sequence length="550" mass="58419">MRAIEREGRRVLDSAREGRRRRAERRAAGSRWSTLRWRLACLPAGAAPILTFPRADLGWLAWVVLVPGMLLIRSATSVREAAIRGWWFGAGYLLAALYWTVPNIGPGLPLIALVFGAMWAGWAAAVRWLVPARPLAALLVVPSVWLVIELVRSWPRLGGPWALIGASQWRHPAVLGLAAVGGVWLVSFAIVAANTAIAVAVLSRAGRVRAVALACAAACAAAGPLAYAARDDPAAVRELRVALVQPGVVDGPEARLAAGERITAALPPADLVVWGESSVGYDLRRRDDVAARLTALAARSDVLVNEDARDAGERISKSTVLIGRNGPGARYVKTRLVPFGEYIPFRSRLGWLSRISGAAGEDRVPGTGAETMRAGGVTIGPLICFESAFPDLGRAAVRRGARVLVYQSSTSTFQKSWAPPQHASLAALRAAETGRPAVQAALTGVSAAFDARGRRLAWTDTDQRGSTLVTLPVPADASRTPYDRFGDYTAYLAVLTTVGAAAAAVRISASRRRPRPVRWSSESDERCAPRGRAFGEQGSHGGASGADDAE</sequence>
<dbReference type="Gene3D" id="3.60.110.10">
    <property type="entry name" value="Carbon-nitrogen hydrolase"/>
    <property type="match status" value="1"/>
</dbReference>
<dbReference type="PANTHER" id="PTHR38686:SF1">
    <property type="entry name" value="APOLIPOPROTEIN N-ACYLTRANSFERASE"/>
    <property type="match status" value="1"/>
</dbReference>
<evidence type="ECO:0000313" key="11">
    <source>
        <dbReference type="EMBL" id="MFC6884023.1"/>
    </source>
</evidence>
<gene>
    <name evidence="8 11" type="primary">lnt</name>
    <name evidence="11" type="ORF">ACFQKB_29985</name>
</gene>
<evidence type="ECO:0000256" key="9">
    <source>
        <dbReference type="SAM" id="MobiDB-lite"/>
    </source>
</evidence>
<dbReference type="CDD" id="cd07571">
    <property type="entry name" value="ALP_N-acyl_transferase"/>
    <property type="match status" value="1"/>
</dbReference>
<evidence type="ECO:0000256" key="4">
    <source>
        <dbReference type="ARBA" id="ARBA00022692"/>
    </source>
</evidence>
<dbReference type="InterPro" id="IPR036526">
    <property type="entry name" value="C-N_Hydrolase_sf"/>
</dbReference>
<dbReference type="Pfam" id="PF00795">
    <property type="entry name" value="CN_hydrolase"/>
    <property type="match status" value="1"/>
</dbReference>
<evidence type="ECO:0000313" key="12">
    <source>
        <dbReference type="Proteomes" id="UP001596380"/>
    </source>
</evidence>
<keyword evidence="7 8" id="KW-0012">Acyltransferase</keyword>
<comment type="caution">
    <text evidence="11">The sequence shown here is derived from an EMBL/GenBank/DDBJ whole genome shotgun (WGS) entry which is preliminary data.</text>
</comment>
<proteinExistence type="inferred from homology"/>
<dbReference type="EC" id="2.3.1.269" evidence="8"/>
<keyword evidence="12" id="KW-1185">Reference proteome</keyword>
<feature type="transmembrane region" description="Helical" evidence="8">
    <location>
        <begin position="174"/>
        <end position="203"/>
    </location>
</feature>
<feature type="transmembrane region" description="Helical" evidence="8">
    <location>
        <begin position="35"/>
        <end position="53"/>
    </location>
</feature>
<keyword evidence="3 8" id="KW-0808">Transferase</keyword>
<evidence type="ECO:0000256" key="1">
    <source>
        <dbReference type="ARBA" id="ARBA00004651"/>
    </source>
</evidence>
<keyword evidence="2 8" id="KW-1003">Cell membrane</keyword>
<feature type="transmembrane region" description="Helical" evidence="8">
    <location>
        <begin position="488"/>
        <end position="509"/>
    </location>
</feature>
<evidence type="ECO:0000256" key="8">
    <source>
        <dbReference type="HAMAP-Rule" id="MF_01148"/>
    </source>
</evidence>